<feature type="chain" id="PRO_5034710307" evidence="8">
    <location>
        <begin position="21"/>
        <end position="3596"/>
    </location>
</feature>
<dbReference type="PROSITE" id="PS51211">
    <property type="entry name" value="VITELLOGENIN"/>
    <property type="match status" value="1"/>
</dbReference>
<dbReference type="Ensembl" id="ENSSMAT00000061411.1">
    <property type="protein sequence ID" value="ENSSMAP00000038746.1"/>
    <property type="gene ID" value="ENSSMAG00000018091.2"/>
</dbReference>
<dbReference type="InterPro" id="IPR015819">
    <property type="entry name" value="Lipid_transp_b-sht_shell"/>
</dbReference>
<evidence type="ECO:0000256" key="8">
    <source>
        <dbReference type="SAM" id="SignalP"/>
    </source>
</evidence>
<evidence type="ECO:0000256" key="5">
    <source>
        <dbReference type="ARBA" id="ARBA00023055"/>
    </source>
</evidence>
<dbReference type="Proteomes" id="UP000694558">
    <property type="component" value="Chromosome 20"/>
</dbReference>
<evidence type="ECO:0000256" key="6">
    <source>
        <dbReference type="ARBA" id="ARBA00023180"/>
    </source>
</evidence>
<evidence type="ECO:0000259" key="9">
    <source>
        <dbReference type="PROSITE" id="PS51211"/>
    </source>
</evidence>
<reference evidence="10" key="2">
    <citation type="submission" date="2025-08" db="UniProtKB">
        <authorList>
            <consortium name="Ensembl"/>
        </authorList>
    </citation>
    <scope>IDENTIFICATION</scope>
</reference>
<keyword evidence="4 8" id="KW-0732">Signal</keyword>
<evidence type="ECO:0000256" key="2">
    <source>
        <dbReference type="ARBA" id="ARBA00022448"/>
    </source>
</evidence>
<name>A0A8D3BUN8_SCOMX</name>
<dbReference type="InterPro" id="IPR009454">
    <property type="entry name" value="Lipid_transpt_open_b-sht"/>
</dbReference>
<dbReference type="GO" id="GO:0034361">
    <property type="term" value="C:very-low-density lipoprotein particle"/>
    <property type="evidence" value="ECO:0007669"/>
    <property type="project" value="TreeGrafter"/>
</dbReference>
<dbReference type="Pfam" id="PF01347">
    <property type="entry name" value="Vitellogenin_N"/>
    <property type="match status" value="2"/>
</dbReference>
<dbReference type="InterPro" id="IPR015255">
    <property type="entry name" value="Vitellinogen_open_b-sht"/>
</dbReference>
<dbReference type="Gene3D" id="2.20.80.10">
    <property type="entry name" value="Lipovitellin-phosvitin complex, chain A, domain 4"/>
    <property type="match status" value="1"/>
</dbReference>
<dbReference type="GO" id="GO:0006642">
    <property type="term" value="P:triglyceride mobilization"/>
    <property type="evidence" value="ECO:0007669"/>
    <property type="project" value="TreeGrafter"/>
</dbReference>
<organism evidence="10 11">
    <name type="scientific">Scophthalmus maximus</name>
    <name type="common">Turbot</name>
    <name type="synonym">Psetta maxima</name>
    <dbReference type="NCBI Taxonomy" id="52904"/>
    <lineage>
        <taxon>Eukaryota</taxon>
        <taxon>Metazoa</taxon>
        <taxon>Chordata</taxon>
        <taxon>Craniata</taxon>
        <taxon>Vertebrata</taxon>
        <taxon>Euteleostomi</taxon>
        <taxon>Actinopterygii</taxon>
        <taxon>Neopterygii</taxon>
        <taxon>Teleostei</taxon>
        <taxon>Neoteleostei</taxon>
        <taxon>Acanthomorphata</taxon>
        <taxon>Carangaria</taxon>
        <taxon>Pleuronectiformes</taxon>
        <taxon>Pleuronectoidei</taxon>
        <taxon>Scophthalmidae</taxon>
        <taxon>Scophthalmus</taxon>
    </lineage>
</organism>
<comment type="subcellular location">
    <subcellularLocation>
        <location evidence="1">Secreted</location>
    </subcellularLocation>
</comment>
<dbReference type="GeneTree" id="ENSGT00590000083139"/>
<evidence type="ECO:0000256" key="7">
    <source>
        <dbReference type="PROSITE-ProRule" id="PRU00557"/>
    </source>
</evidence>
<dbReference type="GO" id="GO:0042632">
    <property type="term" value="P:cholesterol homeostasis"/>
    <property type="evidence" value="ECO:0007669"/>
    <property type="project" value="TreeGrafter"/>
</dbReference>
<dbReference type="GO" id="GO:0120020">
    <property type="term" value="F:cholesterol transfer activity"/>
    <property type="evidence" value="ECO:0007669"/>
    <property type="project" value="TreeGrafter"/>
</dbReference>
<dbReference type="Pfam" id="PF06448">
    <property type="entry name" value="DUF1081"/>
    <property type="match status" value="1"/>
</dbReference>
<dbReference type="GO" id="GO:0034362">
    <property type="term" value="C:low-density lipoprotein particle"/>
    <property type="evidence" value="ECO:0007669"/>
    <property type="project" value="TreeGrafter"/>
</dbReference>
<keyword evidence="5" id="KW-0445">Lipid transport</keyword>
<proteinExistence type="predicted"/>
<dbReference type="PANTHER" id="PTHR13769:SF5">
    <property type="entry name" value="APOLIPOPROTEIN B-100-RELATED"/>
    <property type="match status" value="1"/>
</dbReference>
<evidence type="ECO:0000256" key="1">
    <source>
        <dbReference type="ARBA" id="ARBA00004613"/>
    </source>
</evidence>
<dbReference type="InterPro" id="IPR015816">
    <property type="entry name" value="Vitellinogen_b-sht_N"/>
</dbReference>
<dbReference type="Gene3D" id="2.30.230.10">
    <property type="entry name" value="Lipovitellin, beta-sheet shell regions, chain A"/>
    <property type="match status" value="1"/>
</dbReference>
<dbReference type="GO" id="GO:0030301">
    <property type="term" value="P:cholesterol transport"/>
    <property type="evidence" value="ECO:0007669"/>
    <property type="project" value="TreeGrafter"/>
</dbReference>
<protein>
    <submittedName>
        <fullName evidence="10">Apolipoprotein Bb, tandem duplicate 1</fullName>
    </submittedName>
</protein>
<dbReference type="SUPFAM" id="SSF48431">
    <property type="entry name" value="Lipovitellin-phosvitin complex, superhelical domain"/>
    <property type="match status" value="1"/>
</dbReference>
<reference evidence="10" key="1">
    <citation type="submission" date="2023-05" db="EMBL/GenBank/DDBJ databases">
        <title>High-quality long-read genome of Scophthalmus maximus.</title>
        <authorList>
            <person name="Lien S."/>
            <person name="Martinez P."/>
        </authorList>
    </citation>
    <scope>NUCLEOTIDE SEQUENCE [LARGE SCALE GENOMIC DNA]</scope>
</reference>
<dbReference type="SMART" id="SM01169">
    <property type="entry name" value="DUF1943"/>
    <property type="match status" value="1"/>
</dbReference>
<comment type="caution">
    <text evidence="7">Lacks conserved residue(s) required for the propagation of feature annotation.</text>
</comment>
<dbReference type="InterPro" id="IPR052418">
    <property type="entry name" value="Apolipoprotein_B"/>
</dbReference>
<keyword evidence="6" id="KW-0325">Glycoprotein</keyword>
<dbReference type="InterPro" id="IPR001747">
    <property type="entry name" value="Vitellogenin_N"/>
</dbReference>
<dbReference type="InterPro" id="IPR011030">
    <property type="entry name" value="Lipovitellin_superhlx_dom"/>
</dbReference>
<evidence type="ECO:0000313" key="10">
    <source>
        <dbReference type="Ensembl" id="ENSSMAP00000038746.1"/>
    </source>
</evidence>
<dbReference type="GO" id="GO:0034359">
    <property type="term" value="C:mature chylomicron"/>
    <property type="evidence" value="ECO:0007669"/>
    <property type="project" value="TreeGrafter"/>
</dbReference>
<gene>
    <name evidence="10" type="primary">apobb.1</name>
</gene>
<dbReference type="GO" id="GO:0050750">
    <property type="term" value="F:low-density lipoprotein particle receptor binding"/>
    <property type="evidence" value="ECO:0007669"/>
    <property type="project" value="TreeGrafter"/>
</dbReference>
<accession>A0A8D3BUN8</accession>
<evidence type="ECO:0000256" key="3">
    <source>
        <dbReference type="ARBA" id="ARBA00022525"/>
    </source>
</evidence>
<evidence type="ECO:0000256" key="4">
    <source>
        <dbReference type="ARBA" id="ARBA00022729"/>
    </source>
</evidence>
<sequence length="3596" mass="399448">MGDSKLCLLLLLSTSALALAKRYKTLHTYEYQYEAESLNAINGASQLKNGPKASCMVQIEVPQTCSYIVRTTGCSLSEVVNMDAEGNPVFGPTPSSDAFAAEMEKYPLKVVVEGVYDVKLYPEDGETTTILNVKRGIISALAVPLVEEDKNKNMPTIHGNCKTYYTVNAREEIATDITLNRDLSRCDKFVPMKDNTSPLALFSGMHYPLAQLVRSSQTCNYKFDNEKKHMTSGSCDIVKGLHMETVEDKSVVQDKDAGLNLLRELANLPETEGERRAHLFHKLVTMVRGMKAETLTPAIPEAIAVSRVLTYQVLAQCGTPECSSAIMQILRTLDSSSVEVDAAVFALGLMSNPSDLLINDMLEMAKYKTSKPIMYALSNVVKRFYKAEGKLTPEIYSVAEFMAAQLGDCSGDKDNTFMLLRVIGNMAPAMSPASPALRAAVMQCINQPAASLAVQQAAIQVFRLIPVPEEASQVLLDSASPMQKRVAAYLVLMKNPQPSELVQLADALPIEQDKQVKSFVVSHITNILSSTEPETQELRQKILDALQGNEVGPIMDPTKFSRNYKIGSVEGNMIFEGSSYLPKEVMLEMTLKVLLIFSILTSLQIGMEGKGFEPTVEALFGENGFFPDTALKTMYFVSDNMPLRLNEIMQTMLPALKKDRMKRQVFKDVYCIISISKCNSETKQEIGRNLNKLVTELKSAQSPEAMVYLRLLGNELGYMKTNEMEEMAYSAAMMIDSMLKMFPSDLMKALMTKADNTIFAHYIFMDNEFFLPTLTGVPLRIALSGTFTPGIKGGLKMALTVMPSAGIEFVTQVGCHIPEFVNSGLEMHTNIFHESGLSAKISMGRDLVKLTIPAPMSPTKLIKMTNTLVAVTGSEVKTIPPMVMDKVDVNECTPFFAGMKYCTALQYTDAFSQETAPYFPFTGDSKFAVELHPTGEVTEYTATLAYELLREGEEGRQKVDSVKLILRAEGADATEARALMKYNRRKNVITADLQIPDYDVEAGLRLGVIDGNTKGKGTHSISLDFVNKNIPQLSLVGHVNTETTILPNADLFEKYGNQLLDTQVGQTDMRVRHIFKNFVEAANNYMDKYGADIPYIQDFRVPDMPVISLPDTLFMNTEAKAVYYFNNERFTISIPLPLGGKSTGELNFPPVLTTPSVSLPQFGLEIVSMEIPLPELVVPESLTLSIPLFGKAEVSTLMRSNLYDAEASITAGKDVVDTPSYSAKFDVKGTSPIDILSIQIEGSGKLVTTDSLEAHLKSSLIHKFIEASVSITEDATFTDKIYLRSSSKIEATSPFGLNLELKHTGMAGFNTEEISADSNFEGMFKAGPMYGKTISTQSFTIFPFRPEAKLDSTVQLDSTIVNAKNTMTASLANGEFSVVFNSNAFENIFTHVGELSFKDSKLSLKCDANALALGMKIRNQAEASAGAGEVVIRMETNADHTENRVYSLLTATLDVNGLAVNSDASLKLLENEAIHKATLKMNKDGLTTSGTTTLQSPLSLENTFNAGLDASSASLSITNKAAMRDIKVDNDNTLTITLSSLDFNSKAEATVSEYASYTHDIIINLKPYTASANLNNNLNVLAAKFVNEAQLQAELYKMDLTGSMTATYGEEEIKHTYQVNYADMTALAKSSATGKIFGTHIKQNTDLEVVGLAARISNDARFNSQPMRFDHTIRCSIVPFDFNLDAIFNGDGDMDLYGKHSAQLYGKVLLKAQPLAFASSHECRASVTQRLDSGLSFETTFDNNMVTVLSPQEQTTSLRMKSKMNEHVFNQDMSVYNTAERTGIEVSGTILTNFLNIDSLDNQEFAISGFLKYDKNTDSHIIQIPLFNNLPVFLESVKGFVVYIAEAVQDYINNEEIRAKLEALPQYVSDIVSQLNIEGKANQLKQYFSDFTQEYAISMEDVEACMRNMKVTFEKLLANLTVYIQHFAGMMKEIISGNFPETLIQNIQEQLNAFNEEYDIKAMVVYVIDTIMEMVQQIDLEKVKGSSIAILHDIDAKYEIKANLQTIMGYIKQIIETFDLQKCIAKVKSYISNINFKADIEKLVSQIPTEILSDITDYIRKTILDLDIVGKINTFYTKMRELAVKFEADKKLQAILEKAVELIKQFRIEETTRAVVKMVKDADIPTKFMQIFQDAINYLKSTEVKDMIQQLNIYIETIVQKLNSLNYNDFVDFANQIIAQYTAYLNELITTLEIPQKLATTRDFVNLALSSVTGLMERLREIKIAEMIKSVKDTIDELVLDNLKRCAEFVKETIMNLDVKAEIASYLDSVKEYYTTVITLITDIFFNMFEVIKRVAPEQKFIIEIQQIIDGLITELKKAEMVTPSFTVPLTDLVVPSMVFSMEKLEQFEIPTEMDIPEFIILGFQNVKATKISLDDIKQRIIELIDMIVNFDIKIPDVDAFFGDLTMSYLPFMPELTLPEITLPEMSFPPIPQVPVEKLVKSLQVPEIKLPTIPSEIMVPCFGKIYGEIKFITPIYTIKTSAEFQNSTETPMSPQFSGFITSQATSPSFEILNFKLDSTAQIAIPKMSRVVIAETLKFNHLALGVEHLASVSLYGLSGQAQAKTTVKVATTPYTAEFMNTAFIAMEKGMSASLDTTYTHALNFPIFNVISEATVIQKSIARQNGLTLSLTVDNSGTGKVNAADGKHNSNFKLSLTPNIITLTFSGDTDSAIYKMKQQIAAEIGTLTSFKFNVRNEAEAPFIKNSLLVASGYANLYDMKVELKANHDTELVGAVSGVLSNGVTFGAHPFELVFEFQNKGNAKVNIFEILTAKIDLQNDYSATFKLDSQQMNTVALARINQYKMFYNFTLNNDEKEAGIFVATEGEANLDFLTSPISIPELDLPFVDFRTPAISDLNLYEQTGLENILTTTEQTINVDAKIVYQKRQNSPLVDMMGLIQIPSLGNLITELSFKSGIINLNVNAGLYAEDDLVFRLGATTISVFEALQAKLDGTTSLTTKRGIKLANSLSLENRHIEGTHDSSITMNTETFEPAVSVATVAKISLPILNLDANQNLAADTKTKANAVSTFRMKADFDIPMIKAVGKAEAEQNLKLDGTFEYISMESSTRANMDGTVLEDYLVVGVLDNEVNLYLNNDGLRSTSKIIADAKLNYGTNKLIGLDVNENLAVEASLSRVYAVLKYTGNNEANLFNFNTKGKHIVQATIDFVPMSTLTSDIEIDISQPSSLGQLMIFEKAVAQVTLAQQKISTNTKFMSPLYSTNLVVEVEGNAPVFKVTLKSSATSVIVFLEYDLDGELMKLPKYIYLFCSAPEVDVDILVIKSSSKDADKINLQIAYNMEAPKLMLSELKMKLPSIISAFTMFADKSQITMNMGEFKDSVLKRIQEAYNAAINYDNQMSQVSIFFRNIIVEYQRTVQVFLDAVVKVLKETQFKVPGSDEMTTLPEVLKKLTTSISAMLDSTVRTIYENMEAYYDTFIEKISNIKLRMPLGDAITCGQILDQIKTTSRNVFDELVDFVKNMESLDTMLVKIGETLKAIVEKSQEFVDSIKSDYLDAVFININVLYRNIFTSMMDVIEYIYSISMEGIQNILEDKMNMLINAVDQFNNTVYGFLQQASEETQAYIKISEGRLELDLPFSLQKM</sequence>
<dbReference type="PANTHER" id="PTHR13769">
    <property type="entry name" value="APOLIPOPROTEIN B"/>
    <property type="match status" value="1"/>
</dbReference>
<keyword evidence="3" id="KW-0964">Secreted</keyword>
<feature type="signal peptide" evidence="8">
    <location>
        <begin position="1"/>
        <end position="20"/>
    </location>
</feature>
<evidence type="ECO:0000313" key="11">
    <source>
        <dbReference type="Proteomes" id="UP000694558"/>
    </source>
</evidence>
<dbReference type="SUPFAM" id="SSF56968">
    <property type="entry name" value="Lipovitellin-phosvitin complex, beta-sheet shell regions"/>
    <property type="match status" value="2"/>
</dbReference>
<keyword evidence="2" id="KW-0813">Transport</keyword>
<dbReference type="Pfam" id="PF09172">
    <property type="entry name" value="Vit_open_b-sht"/>
    <property type="match status" value="1"/>
</dbReference>
<dbReference type="SMART" id="SM00638">
    <property type="entry name" value="LPD_N"/>
    <property type="match status" value="1"/>
</dbReference>
<dbReference type="GO" id="GO:0042953">
    <property type="term" value="P:lipoprotein transport"/>
    <property type="evidence" value="ECO:0007669"/>
    <property type="project" value="TreeGrafter"/>
</dbReference>
<dbReference type="Gene3D" id="1.25.10.20">
    <property type="entry name" value="Vitellinogen, superhelical"/>
    <property type="match status" value="1"/>
</dbReference>
<feature type="domain" description="Vitellogenin" evidence="9">
    <location>
        <begin position="23"/>
        <end position="607"/>
    </location>
</feature>